<evidence type="ECO:0000313" key="2">
    <source>
        <dbReference type="EMBL" id="SDM48185.1"/>
    </source>
</evidence>
<dbReference type="STRING" id="1137991.SAMN05660642_02546"/>
<feature type="transmembrane region" description="Helical" evidence="1">
    <location>
        <begin position="93"/>
        <end position="113"/>
    </location>
</feature>
<sequence length="119" mass="11627">MPSLTSVVGAATATFSAALVVAPRVLIGPTGMPDTAQTRALVRALGARDAVSGLAMLTAPGGRIRDLAAAARVLSDCADAAVLPSAVPDRGRAAALGVSAAAWGALALAAAVLDRRAGR</sequence>
<organism evidence="2 3">
    <name type="scientific">Geodermatophilus siccatus</name>
    <dbReference type="NCBI Taxonomy" id="1137991"/>
    <lineage>
        <taxon>Bacteria</taxon>
        <taxon>Bacillati</taxon>
        <taxon>Actinomycetota</taxon>
        <taxon>Actinomycetes</taxon>
        <taxon>Geodermatophilales</taxon>
        <taxon>Geodermatophilaceae</taxon>
        <taxon>Geodermatophilus</taxon>
    </lineage>
</organism>
<evidence type="ECO:0000256" key="1">
    <source>
        <dbReference type="SAM" id="Phobius"/>
    </source>
</evidence>
<dbReference type="OrthoDB" id="3436761at2"/>
<protein>
    <submittedName>
        <fullName evidence="2">Uncharacterized protein</fullName>
    </submittedName>
</protein>
<proteinExistence type="predicted"/>
<reference evidence="3" key="1">
    <citation type="submission" date="2016-10" db="EMBL/GenBank/DDBJ databases">
        <authorList>
            <person name="Varghese N."/>
            <person name="Submissions S."/>
        </authorList>
    </citation>
    <scope>NUCLEOTIDE SEQUENCE [LARGE SCALE GENOMIC DNA]</scope>
    <source>
        <strain evidence="3">DSM 45419</strain>
    </source>
</reference>
<keyword evidence="1" id="KW-0812">Transmembrane</keyword>
<keyword evidence="1" id="KW-0472">Membrane</keyword>
<dbReference type="AlphaFoldDB" id="A0A1G9TM44"/>
<keyword evidence="3" id="KW-1185">Reference proteome</keyword>
<dbReference type="RefSeq" id="WP_091218611.1">
    <property type="nucleotide sequence ID" value="NZ_FNHE01000006.1"/>
</dbReference>
<evidence type="ECO:0000313" key="3">
    <source>
        <dbReference type="Proteomes" id="UP000198680"/>
    </source>
</evidence>
<gene>
    <name evidence="2" type="ORF">SAMN05660642_02546</name>
</gene>
<keyword evidence="1" id="KW-1133">Transmembrane helix</keyword>
<dbReference type="EMBL" id="FNHE01000006">
    <property type="protein sequence ID" value="SDM48185.1"/>
    <property type="molecule type" value="Genomic_DNA"/>
</dbReference>
<accession>A0A1G9TM44</accession>
<dbReference type="Proteomes" id="UP000198680">
    <property type="component" value="Unassembled WGS sequence"/>
</dbReference>
<name>A0A1G9TM44_9ACTN</name>